<keyword evidence="2" id="KW-0597">Phosphoprotein</keyword>
<evidence type="ECO:0000259" key="3">
    <source>
        <dbReference type="SMART" id="SM00827"/>
    </source>
</evidence>
<reference evidence="4 5" key="1">
    <citation type="submission" date="2017-07" db="EMBL/GenBank/DDBJ databases">
        <authorList>
            <person name="Sun Z.S."/>
            <person name="Albrecht U."/>
            <person name="Echele G."/>
            <person name="Lee C.C."/>
        </authorList>
    </citation>
    <scope>NUCLEOTIDE SEQUENCE [LARGE SCALE GENOMIC DNA]</scope>
    <source>
        <strain evidence="4 5">P16-029</strain>
    </source>
</reference>
<dbReference type="Pfam" id="PF00698">
    <property type="entry name" value="Acyl_transf_1"/>
    <property type="match status" value="1"/>
</dbReference>
<dbReference type="Gene3D" id="3.40.366.10">
    <property type="entry name" value="Malonyl-Coenzyme A Acyl Carrier Protein, domain 2"/>
    <property type="match status" value="1"/>
</dbReference>
<dbReference type="AlphaFoldDB" id="A0A3E2DLQ0"/>
<proteinExistence type="predicted"/>
<dbReference type="GO" id="GO:0004312">
    <property type="term" value="F:fatty acid synthase activity"/>
    <property type="evidence" value="ECO:0007669"/>
    <property type="project" value="TreeGrafter"/>
</dbReference>
<dbReference type="InterPro" id="IPR050091">
    <property type="entry name" value="PKS_NRPS_Biosynth_Enz"/>
</dbReference>
<protein>
    <recommendedName>
        <fullName evidence="3">Malonyl-CoA:ACP transacylase (MAT) domain-containing protein</fullName>
    </recommendedName>
</protein>
<organism evidence="4 5">
    <name type="scientific">Cutibacterium avidum</name>
    <dbReference type="NCBI Taxonomy" id="33010"/>
    <lineage>
        <taxon>Bacteria</taxon>
        <taxon>Bacillati</taxon>
        <taxon>Actinomycetota</taxon>
        <taxon>Actinomycetes</taxon>
        <taxon>Propionibacteriales</taxon>
        <taxon>Propionibacteriaceae</taxon>
        <taxon>Cutibacterium</taxon>
    </lineage>
</organism>
<accession>A0A3E2DLQ0</accession>
<dbReference type="RefSeq" id="WP_117188453.1">
    <property type="nucleotide sequence ID" value="NZ_JAQDJS010000020.1"/>
</dbReference>
<evidence type="ECO:0000313" key="4">
    <source>
        <dbReference type="EMBL" id="RFT46305.1"/>
    </source>
</evidence>
<evidence type="ECO:0000313" key="5">
    <source>
        <dbReference type="Proteomes" id="UP000259211"/>
    </source>
</evidence>
<keyword evidence="1" id="KW-0596">Phosphopantetheine</keyword>
<dbReference type="InterPro" id="IPR001227">
    <property type="entry name" value="Ac_transferase_dom_sf"/>
</dbReference>
<name>A0A3E2DLQ0_9ACTN</name>
<dbReference type="Proteomes" id="UP000259211">
    <property type="component" value="Unassembled WGS sequence"/>
</dbReference>
<gene>
    <name evidence="4" type="ORF">CHT91_01685</name>
</gene>
<dbReference type="EMBL" id="NOWI01000002">
    <property type="protein sequence ID" value="RFT46305.1"/>
    <property type="molecule type" value="Genomic_DNA"/>
</dbReference>
<feature type="domain" description="Malonyl-CoA:ACP transacylase (MAT)" evidence="3">
    <location>
        <begin position="7"/>
        <end position="295"/>
    </location>
</feature>
<dbReference type="PANTHER" id="PTHR43775:SF37">
    <property type="entry name" value="SI:DKEY-61P9.11"/>
    <property type="match status" value="1"/>
</dbReference>
<evidence type="ECO:0000256" key="2">
    <source>
        <dbReference type="ARBA" id="ARBA00022553"/>
    </source>
</evidence>
<dbReference type="SUPFAM" id="SSF52151">
    <property type="entry name" value="FabD/lysophospholipase-like"/>
    <property type="match status" value="1"/>
</dbReference>
<sequence length="312" mass="33414">MAQVTFLVGGQGGQYFGMGRKLLESAPEFASTMHRADDALHVCTGRRFMPYLYDERRQLADPCDDLTLSSIALVAVQVGLAEVLASYDVRPSTLVGNSLGEFIALVIAARLPLEDAVAYIAGFTTAAEHRMSAGWMVALIDSGDSDLGQVLDEMDATVIARNGDRHAVVAGVNSAWAETDRIARESGLTVSRLPVNFAFHTAAVAPLAPEVPTLDLTPFQGTDVVRCSTGLTVNGDLLDDAYCTLRGPMHLLESVRGLIGGQHRVIVDLAPGGGQAAILRLAREGKHVFSVMTPFHQEREAAERIAEQVHHG</sequence>
<comment type="caution">
    <text evidence="4">The sequence shown here is derived from an EMBL/GenBank/DDBJ whole genome shotgun (WGS) entry which is preliminary data.</text>
</comment>
<dbReference type="PANTHER" id="PTHR43775">
    <property type="entry name" value="FATTY ACID SYNTHASE"/>
    <property type="match status" value="1"/>
</dbReference>
<evidence type="ECO:0000256" key="1">
    <source>
        <dbReference type="ARBA" id="ARBA00022450"/>
    </source>
</evidence>
<dbReference type="InterPro" id="IPR014043">
    <property type="entry name" value="Acyl_transferase_dom"/>
</dbReference>
<dbReference type="SMART" id="SM00827">
    <property type="entry name" value="PKS_AT"/>
    <property type="match status" value="1"/>
</dbReference>
<dbReference type="GO" id="GO:0006633">
    <property type="term" value="P:fatty acid biosynthetic process"/>
    <property type="evidence" value="ECO:0007669"/>
    <property type="project" value="TreeGrafter"/>
</dbReference>
<dbReference type="InterPro" id="IPR016035">
    <property type="entry name" value="Acyl_Trfase/lysoPLipase"/>
</dbReference>